<keyword evidence="2" id="KW-1185">Reference proteome</keyword>
<protein>
    <submittedName>
        <fullName evidence="1">Cupin domain-containing protein</fullName>
    </submittedName>
</protein>
<geneLocation type="plasmid" evidence="1 2">
    <name>p1</name>
</geneLocation>
<name>A0ACD5AQP4_9ACTN</name>
<gene>
    <name evidence="1" type="ORF">V2W30_40935</name>
</gene>
<reference evidence="1" key="1">
    <citation type="journal article" date="2025" name="Int. J. Syst. Evol. Microbiol.">
        <title>Streptomyces citrinus sp. nov., with yellow diffusible pigment.</title>
        <authorList>
            <person name="He Y."/>
            <person name="Yang E."/>
            <person name="Xu J."/>
            <person name="Sun Y."/>
            <person name="Sun L."/>
        </authorList>
    </citation>
    <scope>NUCLEOTIDE SEQUENCE</scope>
    <source>
        <strain evidence="1">Q6</strain>
    </source>
</reference>
<evidence type="ECO:0000313" key="2">
    <source>
        <dbReference type="Proteomes" id="UP001432251"/>
    </source>
</evidence>
<dbReference type="Proteomes" id="UP001432251">
    <property type="component" value="Plasmid p1"/>
</dbReference>
<proteinExistence type="predicted"/>
<sequence>MPPAAADSGDLTEGVTRALLQEHPSPAEAGKPHRPSYRSPGTRSRRRHSHPGVEVGFIIRGDVLMEFDHRPPLRLRTGAPFFIPQGAIHNARDVGTVTTLMISTYVVDEPLVATYQPVCGTPCTGRVDPRGLALP</sequence>
<keyword evidence="1" id="KW-0614">Plasmid</keyword>
<accession>A0ACD5AQP4</accession>
<organism evidence="1 2">
    <name type="scientific">Streptomyces citrinus</name>
    <dbReference type="NCBI Taxonomy" id="3118173"/>
    <lineage>
        <taxon>Bacteria</taxon>
        <taxon>Bacillati</taxon>
        <taxon>Actinomycetota</taxon>
        <taxon>Actinomycetes</taxon>
        <taxon>Kitasatosporales</taxon>
        <taxon>Streptomycetaceae</taxon>
        <taxon>Streptomyces</taxon>
    </lineage>
</organism>
<evidence type="ECO:0000313" key="1">
    <source>
        <dbReference type="EMBL" id="WWQ69536.1"/>
    </source>
</evidence>
<dbReference type="EMBL" id="CP146023">
    <property type="protein sequence ID" value="WWQ69536.1"/>
    <property type="molecule type" value="Genomic_DNA"/>
</dbReference>